<protein>
    <submittedName>
        <fullName evidence="2">Uncharacterized protein</fullName>
    </submittedName>
</protein>
<feature type="compositionally biased region" description="Pro residues" evidence="1">
    <location>
        <begin position="21"/>
        <end position="38"/>
    </location>
</feature>
<keyword evidence="3" id="KW-1185">Reference proteome</keyword>
<reference evidence="2 3" key="1">
    <citation type="submission" date="2019-02" db="EMBL/GenBank/DDBJ databases">
        <title>Deep-cultivation of Planctomycetes and their phenomic and genomic characterization uncovers novel biology.</title>
        <authorList>
            <person name="Wiegand S."/>
            <person name="Jogler M."/>
            <person name="Boedeker C."/>
            <person name="Pinto D."/>
            <person name="Vollmers J."/>
            <person name="Rivas-Marin E."/>
            <person name="Kohn T."/>
            <person name="Peeters S.H."/>
            <person name="Heuer A."/>
            <person name="Rast P."/>
            <person name="Oberbeckmann S."/>
            <person name="Bunk B."/>
            <person name="Jeske O."/>
            <person name="Meyerdierks A."/>
            <person name="Storesund J.E."/>
            <person name="Kallscheuer N."/>
            <person name="Luecker S."/>
            <person name="Lage O.M."/>
            <person name="Pohl T."/>
            <person name="Merkel B.J."/>
            <person name="Hornburger P."/>
            <person name="Mueller R.-W."/>
            <person name="Bruemmer F."/>
            <person name="Labrenz M."/>
            <person name="Spormann A.M."/>
            <person name="Op den Camp H."/>
            <person name="Overmann J."/>
            <person name="Amann R."/>
            <person name="Jetten M.S.M."/>
            <person name="Mascher T."/>
            <person name="Medema M.H."/>
            <person name="Devos D.P."/>
            <person name="Kaster A.-K."/>
            <person name="Ovreas L."/>
            <person name="Rohde M."/>
            <person name="Galperin M.Y."/>
            <person name="Jogler C."/>
        </authorList>
    </citation>
    <scope>NUCLEOTIDE SEQUENCE [LARGE SCALE GENOMIC DNA]</scope>
    <source>
        <strain evidence="2 3">Pan181</strain>
    </source>
</reference>
<evidence type="ECO:0000313" key="2">
    <source>
        <dbReference type="EMBL" id="QDU58184.1"/>
    </source>
</evidence>
<organism evidence="2 3">
    <name type="scientific">Aeoliella mucimassa</name>
    <dbReference type="NCBI Taxonomy" id="2527972"/>
    <lineage>
        <taxon>Bacteria</taxon>
        <taxon>Pseudomonadati</taxon>
        <taxon>Planctomycetota</taxon>
        <taxon>Planctomycetia</taxon>
        <taxon>Pirellulales</taxon>
        <taxon>Lacipirellulaceae</taxon>
        <taxon>Aeoliella</taxon>
    </lineage>
</organism>
<sequence length="55" mass="5695">MSQSKSQREAMAGELWRALGHPPPPPGAKGPLPAPPPAVGSASNRGTFIYSKVRG</sequence>
<gene>
    <name evidence="2" type="ORF">Pan181_44170</name>
</gene>
<dbReference type="AlphaFoldDB" id="A0A518ATX5"/>
<name>A0A518ATX5_9BACT</name>
<feature type="region of interest" description="Disordered" evidence="1">
    <location>
        <begin position="1"/>
        <end position="55"/>
    </location>
</feature>
<dbReference type="EMBL" id="CP036278">
    <property type="protein sequence ID" value="QDU58184.1"/>
    <property type="molecule type" value="Genomic_DNA"/>
</dbReference>
<evidence type="ECO:0000256" key="1">
    <source>
        <dbReference type="SAM" id="MobiDB-lite"/>
    </source>
</evidence>
<dbReference type="Proteomes" id="UP000315750">
    <property type="component" value="Chromosome"/>
</dbReference>
<dbReference type="KEGG" id="amuc:Pan181_44170"/>
<accession>A0A518ATX5</accession>
<proteinExistence type="predicted"/>
<evidence type="ECO:0000313" key="3">
    <source>
        <dbReference type="Proteomes" id="UP000315750"/>
    </source>
</evidence>